<reference evidence="1" key="1">
    <citation type="submission" date="2021-05" db="EMBL/GenBank/DDBJ databases">
        <authorList>
            <person name="Scholz U."/>
            <person name="Mascher M."/>
            <person name="Fiebig A."/>
        </authorList>
    </citation>
    <scope>NUCLEOTIDE SEQUENCE [LARGE SCALE GENOMIC DNA]</scope>
</reference>
<dbReference type="EnsemblPlants" id="AVESA.00010b.r2.2DG0378460.1">
    <property type="protein sequence ID" value="AVESA.00010b.r2.2DG0378460.1.CDS"/>
    <property type="gene ID" value="AVESA.00010b.r2.2DG0378460"/>
</dbReference>
<proteinExistence type="predicted"/>
<accession>A0ACD5V5Z7</accession>
<protein>
    <submittedName>
        <fullName evidence="1">Uncharacterized protein</fullName>
    </submittedName>
</protein>
<reference evidence="1" key="2">
    <citation type="submission" date="2025-09" db="UniProtKB">
        <authorList>
            <consortium name="EnsemblPlants"/>
        </authorList>
    </citation>
    <scope>IDENTIFICATION</scope>
</reference>
<sequence>MRESSLAYAMIIMSLVGFLVATFESGRLEDGGRSEHRNTSTGANVVNSTTLGQSKLHLKFCMHNVCGDDLCFCCQTLPGVPCFAKKEDCWDKCPTCDPNCPPSQETHLLDN</sequence>
<dbReference type="Proteomes" id="UP001732700">
    <property type="component" value="Chromosome 2D"/>
</dbReference>
<keyword evidence="2" id="KW-1185">Reference proteome</keyword>
<organism evidence="1 2">
    <name type="scientific">Avena sativa</name>
    <name type="common">Oat</name>
    <dbReference type="NCBI Taxonomy" id="4498"/>
    <lineage>
        <taxon>Eukaryota</taxon>
        <taxon>Viridiplantae</taxon>
        <taxon>Streptophyta</taxon>
        <taxon>Embryophyta</taxon>
        <taxon>Tracheophyta</taxon>
        <taxon>Spermatophyta</taxon>
        <taxon>Magnoliopsida</taxon>
        <taxon>Liliopsida</taxon>
        <taxon>Poales</taxon>
        <taxon>Poaceae</taxon>
        <taxon>BOP clade</taxon>
        <taxon>Pooideae</taxon>
        <taxon>Poodae</taxon>
        <taxon>Poeae</taxon>
        <taxon>Poeae Chloroplast Group 1 (Aveneae type)</taxon>
        <taxon>Aveninae</taxon>
        <taxon>Avena</taxon>
    </lineage>
</organism>
<evidence type="ECO:0000313" key="2">
    <source>
        <dbReference type="Proteomes" id="UP001732700"/>
    </source>
</evidence>
<name>A0ACD5V5Z7_AVESA</name>
<evidence type="ECO:0000313" key="1">
    <source>
        <dbReference type="EnsemblPlants" id="AVESA.00010b.r2.2DG0378460.1.CDS"/>
    </source>
</evidence>